<dbReference type="PANTHER" id="PTHR44196">
    <property type="entry name" value="DEHYDROGENASE/REDUCTASE SDR FAMILY MEMBER 7B"/>
    <property type="match status" value="1"/>
</dbReference>
<dbReference type="GO" id="GO:0016491">
    <property type="term" value="F:oxidoreductase activity"/>
    <property type="evidence" value="ECO:0007669"/>
    <property type="project" value="UniProtKB-KW"/>
</dbReference>
<keyword evidence="2" id="KW-0560">Oxidoreductase</keyword>
<protein>
    <submittedName>
        <fullName evidence="4">SDR family oxidoreductase</fullName>
    </submittedName>
</protein>
<dbReference type="InterPro" id="IPR002347">
    <property type="entry name" value="SDR_fam"/>
</dbReference>
<dbReference type="PIRSF" id="PIRSF000126">
    <property type="entry name" value="11-beta-HSD1"/>
    <property type="match status" value="1"/>
</dbReference>
<dbReference type="PANTHER" id="PTHR44196:SF2">
    <property type="entry name" value="SHORT-CHAIN DEHYDROGENASE-RELATED"/>
    <property type="match status" value="1"/>
</dbReference>
<evidence type="ECO:0000256" key="3">
    <source>
        <dbReference type="RuleBase" id="RU000363"/>
    </source>
</evidence>
<dbReference type="CDD" id="cd05233">
    <property type="entry name" value="SDR_c"/>
    <property type="match status" value="1"/>
</dbReference>
<organism evidence="4">
    <name type="scientific">Roseihalotalea indica</name>
    <dbReference type="NCBI Taxonomy" id="2867963"/>
    <lineage>
        <taxon>Bacteria</taxon>
        <taxon>Pseudomonadati</taxon>
        <taxon>Bacteroidota</taxon>
        <taxon>Cytophagia</taxon>
        <taxon>Cytophagales</taxon>
        <taxon>Catalimonadaceae</taxon>
        <taxon>Roseihalotalea</taxon>
    </lineage>
</organism>
<evidence type="ECO:0000256" key="1">
    <source>
        <dbReference type="ARBA" id="ARBA00006484"/>
    </source>
</evidence>
<evidence type="ECO:0000313" key="4">
    <source>
        <dbReference type="EMBL" id="WKN37324.1"/>
    </source>
</evidence>
<dbReference type="PROSITE" id="PS00061">
    <property type="entry name" value="ADH_SHORT"/>
    <property type="match status" value="1"/>
</dbReference>
<comment type="similarity">
    <text evidence="1 3">Belongs to the short-chain dehydrogenases/reductases (SDR) family.</text>
</comment>
<dbReference type="SUPFAM" id="SSF51735">
    <property type="entry name" value="NAD(P)-binding Rossmann-fold domains"/>
    <property type="match status" value="1"/>
</dbReference>
<proteinExistence type="inferred from homology"/>
<dbReference type="AlphaFoldDB" id="A0AA49GP46"/>
<reference evidence="4" key="1">
    <citation type="journal article" date="2023" name="Comput. Struct. Biotechnol. J.">
        <title>Discovery of a novel marine Bacteroidetes with a rich repertoire of carbohydrate-active enzymes.</title>
        <authorList>
            <person name="Chen B."/>
            <person name="Liu G."/>
            <person name="Chen Q."/>
            <person name="Wang H."/>
            <person name="Liu L."/>
            <person name="Tang K."/>
        </authorList>
    </citation>
    <scope>NUCLEOTIDE SEQUENCE</scope>
    <source>
        <strain evidence="4">TK19036</strain>
    </source>
</reference>
<reference evidence="4" key="2">
    <citation type="journal article" date="2024" name="Antonie Van Leeuwenhoek">
        <title>Roseihalotalea indica gen. nov., sp. nov., a halophilic Bacteroidetes from mesopelagic Southwest Indian Ocean with higher carbohydrate metabolic potential.</title>
        <authorList>
            <person name="Chen B."/>
            <person name="Zhang M."/>
            <person name="Lin D."/>
            <person name="Ye J."/>
            <person name="Tang K."/>
        </authorList>
    </citation>
    <scope>NUCLEOTIDE SEQUENCE</scope>
    <source>
        <strain evidence="4">TK19036</strain>
    </source>
</reference>
<name>A0AA49GP46_9BACT</name>
<dbReference type="EMBL" id="CP120682">
    <property type="protein sequence ID" value="WKN37324.1"/>
    <property type="molecule type" value="Genomic_DNA"/>
</dbReference>
<dbReference type="GO" id="GO:0016020">
    <property type="term" value="C:membrane"/>
    <property type="evidence" value="ECO:0007669"/>
    <property type="project" value="TreeGrafter"/>
</dbReference>
<gene>
    <name evidence="4" type="ORF">K4G66_01210</name>
</gene>
<dbReference type="InterPro" id="IPR036291">
    <property type="entry name" value="NAD(P)-bd_dom_sf"/>
</dbReference>
<dbReference type="InterPro" id="IPR020904">
    <property type="entry name" value="Sc_DH/Rdtase_CS"/>
</dbReference>
<dbReference type="Pfam" id="PF00106">
    <property type="entry name" value="adh_short"/>
    <property type="match status" value="1"/>
</dbReference>
<accession>A0AA49GP46</accession>
<dbReference type="PRINTS" id="PR00080">
    <property type="entry name" value="SDRFAMILY"/>
</dbReference>
<dbReference type="PRINTS" id="PR00081">
    <property type="entry name" value="GDHRDH"/>
</dbReference>
<sequence length="264" mass="29274">MPVYKKTALITGASSGFGREFVKLFTRDGYHVIMVARHEKDLQAVADEVKINHPTREMTIIAKDLSVPGSAQELYDEVKEKDLIVDVLVNNAGFGAHGLFLDTDLEKEQRIMHLNMVTLVELTKLFLLEMRKRNEGKILQLASTVSFMPVPRMAVYAASKAFVLSFTEAVQHELEGTNITMTALCPGASDTEFFDRANAEDARVVQDTGLSDPAKVARDGYEALMKGDRRVISGTKNKIQAFMANFVPDSFLAKGMSMMMAEKS</sequence>
<dbReference type="Gene3D" id="3.40.50.720">
    <property type="entry name" value="NAD(P)-binding Rossmann-like Domain"/>
    <property type="match status" value="1"/>
</dbReference>
<evidence type="ECO:0000256" key="2">
    <source>
        <dbReference type="ARBA" id="ARBA00023002"/>
    </source>
</evidence>